<evidence type="ECO:0000313" key="1">
    <source>
        <dbReference type="EMBL" id="ACV64988.1"/>
    </source>
</evidence>
<proteinExistence type="predicted"/>
<dbReference type="STRING" id="485916.Dtox_4324"/>
<protein>
    <submittedName>
        <fullName evidence="1">Uncharacterized protein</fullName>
    </submittedName>
</protein>
<gene>
    <name evidence="1" type="ordered locus">Dtox_4324</name>
</gene>
<organism evidence="1 2">
    <name type="scientific">Desulfofarcimen acetoxidans (strain ATCC 49208 / DSM 771 / KCTC 5769 / VKM B-1644 / 5575)</name>
    <name type="common">Desulfotomaculum acetoxidans</name>
    <dbReference type="NCBI Taxonomy" id="485916"/>
    <lineage>
        <taxon>Bacteria</taxon>
        <taxon>Bacillati</taxon>
        <taxon>Bacillota</taxon>
        <taxon>Clostridia</taxon>
        <taxon>Eubacteriales</taxon>
        <taxon>Peptococcaceae</taxon>
        <taxon>Desulfofarcimen</taxon>
    </lineage>
</organism>
<keyword evidence="2" id="KW-1185">Reference proteome</keyword>
<dbReference type="Proteomes" id="UP000002217">
    <property type="component" value="Chromosome"/>
</dbReference>
<sequence>MEFGSGEISIKAYFSTNSRAEECADVLKEAGIKNVSLGFMSGQSAKEDNQTNNPMAALFASMTGFNTSPLDTNFLTDDDSRELMTGDPLIYSLGGQAAVSQAYGLSAVIEFSKSGEVERIIREYGGQIE</sequence>
<accession>C8W020</accession>
<name>C8W020_DESAS</name>
<dbReference type="RefSeq" id="WP_015759657.1">
    <property type="nucleotide sequence ID" value="NC_013216.1"/>
</dbReference>
<dbReference type="EMBL" id="CP001720">
    <property type="protein sequence ID" value="ACV64988.1"/>
    <property type="molecule type" value="Genomic_DNA"/>
</dbReference>
<evidence type="ECO:0000313" key="2">
    <source>
        <dbReference type="Proteomes" id="UP000002217"/>
    </source>
</evidence>
<dbReference type="KEGG" id="dae:Dtox_4324"/>
<dbReference type="AlphaFoldDB" id="C8W020"/>
<reference evidence="1 2" key="1">
    <citation type="journal article" date="2009" name="Stand. Genomic Sci.">
        <title>Complete genome sequence of Desulfotomaculum acetoxidans type strain (5575).</title>
        <authorList>
            <person name="Spring S."/>
            <person name="Lapidus A."/>
            <person name="Schroder M."/>
            <person name="Gleim D."/>
            <person name="Sims D."/>
            <person name="Meincke L."/>
            <person name="Glavina Del Rio T."/>
            <person name="Tice H."/>
            <person name="Copeland A."/>
            <person name="Cheng J.F."/>
            <person name="Lucas S."/>
            <person name="Chen F."/>
            <person name="Nolan M."/>
            <person name="Bruce D."/>
            <person name="Goodwin L."/>
            <person name="Pitluck S."/>
            <person name="Ivanova N."/>
            <person name="Mavromatis K."/>
            <person name="Mikhailova N."/>
            <person name="Pati A."/>
            <person name="Chen A."/>
            <person name="Palaniappan K."/>
            <person name="Land M."/>
            <person name="Hauser L."/>
            <person name="Chang Y.J."/>
            <person name="Jeffries C.D."/>
            <person name="Chain P."/>
            <person name="Saunders E."/>
            <person name="Brettin T."/>
            <person name="Detter J.C."/>
            <person name="Goker M."/>
            <person name="Bristow J."/>
            <person name="Eisen J.A."/>
            <person name="Markowitz V."/>
            <person name="Hugenholtz P."/>
            <person name="Kyrpides N.C."/>
            <person name="Klenk H.P."/>
            <person name="Han C."/>
        </authorList>
    </citation>
    <scope>NUCLEOTIDE SEQUENCE [LARGE SCALE GENOMIC DNA]</scope>
    <source>
        <strain evidence="2">ATCC 49208 / DSM 771 / VKM B-1644</strain>
    </source>
</reference>
<dbReference type="HOGENOM" id="CLU_134920_0_0_9"/>